<organism evidence="2 3">
    <name type="scientific">Nocardioides astragali</name>
    <dbReference type="NCBI Taxonomy" id="1776736"/>
    <lineage>
        <taxon>Bacteria</taxon>
        <taxon>Bacillati</taxon>
        <taxon>Actinomycetota</taxon>
        <taxon>Actinomycetes</taxon>
        <taxon>Propionibacteriales</taxon>
        <taxon>Nocardioidaceae</taxon>
        <taxon>Nocardioides</taxon>
    </lineage>
</organism>
<keyword evidence="3" id="KW-1185">Reference proteome</keyword>
<accession>A0ABW2MZI8</accession>
<dbReference type="SUPFAM" id="SSF53850">
    <property type="entry name" value="Periplasmic binding protein-like II"/>
    <property type="match status" value="1"/>
</dbReference>
<comment type="caution">
    <text evidence="2">The sequence shown here is derived from an EMBL/GenBank/DDBJ whole genome shotgun (WGS) entry which is preliminary data.</text>
</comment>
<dbReference type="Proteomes" id="UP001596524">
    <property type="component" value="Unassembled WGS sequence"/>
</dbReference>
<evidence type="ECO:0000259" key="1">
    <source>
        <dbReference type="Pfam" id="PF00497"/>
    </source>
</evidence>
<evidence type="ECO:0000313" key="2">
    <source>
        <dbReference type="EMBL" id="MFC7359292.1"/>
    </source>
</evidence>
<reference evidence="3" key="1">
    <citation type="journal article" date="2019" name="Int. J. Syst. Evol. Microbiol.">
        <title>The Global Catalogue of Microorganisms (GCM) 10K type strain sequencing project: providing services to taxonomists for standard genome sequencing and annotation.</title>
        <authorList>
            <consortium name="The Broad Institute Genomics Platform"/>
            <consortium name="The Broad Institute Genome Sequencing Center for Infectious Disease"/>
            <person name="Wu L."/>
            <person name="Ma J."/>
        </authorList>
    </citation>
    <scope>NUCLEOTIDE SEQUENCE [LARGE SCALE GENOMIC DNA]</scope>
    <source>
        <strain evidence="3">FCH27</strain>
    </source>
</reference>
<gene>
    <name evidence="2" type="ORF">ACFQO6_03345</name>
</gene>
<dbReference type="RefSeq" id="WP_255892768.1">
    <property type="nucleotide sequence ID" value="NZ_JAFMZM010000007.1"/>
</dbReference>
<name>A0ABW2MZI8_9ACTN</name>
<protein>
    <submittedName>
        <fullName evidence="2">Transporter substrate-binding domain-containing protein</fullName>
    </submittedName>
</protein>
<evidence type="ECO:0000313" key="3">
    <source>
        <dbReference type="Proteomes" id="UP001596524"/>
    </source>
</evidence>
<dbReference type="Gene3D" id="3.40.190.10">
    <property type="entry name" value="Periplasmic binding protein-like II"/>
    <property type="match status" value="1"/>
</dbReference>
<sequence>MTRREGRGSGPASTRRAVLAIGVGLLLGGCGLTIPTDPDGTLDQVRSSGTLRVGASPRTGWVELDGERAPGGREPQLVEGFAEHLGADVEWTVAGEEHLVTMLEDGELDLAVGGFTDANLWVDKVGLTRPYAEVVVDGSTEAHVMMVPMGENALQSELERWLDENKNGGGS</sequence>
<dbReference type="PROSITE" id="PS51257">
    <property type="entry name" value="PROKAR_LIPOPROTEIN"/>
    <property type="match status" value="1"/>
</dbReference>
<dbReference type="InterPro" id="IPR001638">
    <property type="entry name" value="Solute-binding_3/MltF_N"/>
</dbReference>
<dbReference type="Pfam" id="PF00497">
    <property type="entry name" value="SBP_bac_3"/>
    <property type="match status" value="1"/>
</dbReference>
<proteinExistence type="predicted"/>
<dbReference type="EMBL" id="JBHTCH010000002">
    <property type="protein sequence ID" value="MFC7359292.1"/>
    <property type="molecule type" value="Genomic_DNA"/>
</dbReference>
<feature type="domain" description="Solute-binding protein family 3/N-terminal" evidence="1">
    <location>
        <begin position="65"/>
        <end position="168"/>
    </location>
</feature>